<dbReference type="RefSeq" id="WP_169660797.1">
    <property type="nucleotide sequence ID" value="NZ_JABANE010000182.1"/>
</dbReference>
<dbReference type="AlphaFoldDB" id="A0A7X9XD81"/>
<evidence type="ECO:0000313" key="2">
    <source>
        <dbReference type="EMBL" id="NME72611.1"/>
    </source>
</evidence>
<feature type="non-terminal residue" evidence="2">
    <location>
        <position position="88"/>
    </location>
</feature>
<feature type="chain" id="PRO_5031149254" evidence="1">
    <location>
        <begin position="20"/>
        <end position="88"/>
    </location>
</feature>
<keyword evidence="3" id="KW-1185">Reference proteome</keyword>
<gene>
    <name evidence="2" type="ORF">HHU12_31920</name>
</gene>
<comment type="caution">
    <text evidence="2">The sequence shown here is derived from an EMBL/GenBank/DDBJ whole genome shotgun (WGS) entry which is preliminary data.</text>
</comment>
<accession>A0A7X9XD81</accession>
<dbReference type="Proteomes" id="UP000576082">
    <property type="component" value="Unassembled WGS sequence"/>
</dbReference>
<proteinExistence type="predicted"/>
<name>A0A7X9XD81_9BACT</name>
<dbReference type="EMBL" id="JABANE010000182">
    <property type="protein sequence ID" value="NME72611.1"/>
    <property type="molecule type" value="Genomic_DNA"/>
</dbReference>
<organism evidence="2 3">
    <name type="scientific">Flammeovirga aprica JL-4</name>
    <dbReference type="NCBI Taxonomy" id="694437"/>
    <lineage>
        <taxon>Bacteria</taxon>
        <taxon>Pseudomonadati</taxon>
        <taxon>Bacteroidota</taxon>
        <taxon>Cytophagia</taxon>
        <taxon>Cytophagales</taxon>
        <taxon>Flammeovirgaceae</taxon>
        <taxon>Flammeovirga</taxon>
    </lineage>
</organism>
<sequence length="88" mass="10239">MKTIAIYFLIFLSSITSFADTIYRQFTATVHLNGKKVTVKEHLEKGSEKYKDQFHSVAGFLNSLDEEGYEVIYIDYTHEGLWEIIVKK</sequence>
<evidence type="ECO:0000313" key="3">
    <source>
        <dbReference type="Proteomes" id="UP000576082"/>
    </source>
</evidence>
<evidence type="ECO:0000256" key="1">
    <source>
        <dbReference type="SAM" id="SignalP"/>
    </source>
</evidence>
<protein>
    <submittedName>
        <fullName evidence="2">Uncharacterized protein</fullName>
    </submittedName>
</protein>
<reference evidence="2 3" key="1">
    <citation type="submission" date="2020-04" db="EMBL/GenBank/DDBJ databases">
        <title>Flammeovirga sp. SR4, a novel species isolated from seawater.</title>
        <authorList>
            <person name="Wang X."/>
        </authorList>
    </citation>
    <scope>NUCLEOTIDE SEQUENCE [LARGE SCALE GENOMIC DNA]</scope>
    <source>
        <strain evidence="2 3">ATCC 23126</strain>
    </source>
</reference>
<feature type="signal peptide" evidence="1">
    <location>
        <begin position="1"/>
        <end position="19"/>
    </location>
</feature>
<keyword evidence="1" id="KW-0732">Signal</keyword>